<evidence type="ECO:0000256" key="4">
    <source>
        <dbReference type="ARBA" id="ARBA00022807"/>
    </source>
</evidence>
<keyword evidence="1" id="KW-0690">Ribosome biogenesis</keyword>
<organism evidence="7 8">
    <name type="scientific">Coprococcus comes</name>
    <dbReference type="NCBI Taxonomy" id="410072"/>
    <lineage>
        <taxon>Bacteria</taxon>
        <taxon>Bacillati</taxon>
        <taxon>Bacillota</taxon>
        <taxon>Clostridia</taxon>
        <taxon>Lachnospirales</taxon>
        <taxon>Lachnospiraceae</taxon>
        <taxon>Coprococcus</taxon>
    </lineage>
</organism>
<dbReference type="EMBL" id="BSCI01000007">
    <property type="protein sequence ID" value="GLG86892.1"/>
    <property type="molecule type" value="Genomic_DNA"/>
</dbReference>
<name>A0AA37V669_9FIRM</name>
<dbReference type="Pfam" id="PF04327">
    <property type="entry name" value="Peptidase_Prp"/>
    <property type="match status" value="1"/>
</dbReference>
<proteinExistence type="inferred from homology"/>
<dbReference type="Gene3D" id="3.30.70.1490">
    <property type="entry name" value="Cysteine protease Prp"/>
    <property type="match status" value="1"/>
</dbReference>
<accession>A0AA37V669</accession>
<evidence type="ECO:0000256" key="6">
    <source>
        <dbReference type="ARBA" id="ARBA00044538"/>
    </source>
</evidence>
<dbReference type="GO" id="GO:0042254">
    <property type="term" value="P:ribosome biogenesis"/>
    <property type="evidence" value="ECO:0007669"/>
    <property type="project" value="UniProtKB-KW"/>
</dbReference>
<comment type="similarity">
    <text evidence="5">Belongs to the Prp family.</text>
</comment>
<keyword evidence="2" id="KW-0645">Protease</keyword>
<comment type="caution">
    <text evidence="7">The sequence shown here is derived from an EMBL/GenBank/DDBJ whole genome shotgun (WGS) entry which is preliminary data.</text>
</comment>
<dbReference type="SUPFAM" id="SSF118010">
    <property type="entry name" value="TM1457-like"/>
    <property type="match status" value="1"/>
</dbReference>
<evidence type="ECO:0000256" key="2">
    <source>
        <dbReference type="ARBA" id="ARBA00022670"/>
    </source>
</evidence>
<evidence type="ECO:0000256" key="3">
    <source>
        <dbReference type="ARBA" id="ARBA00022801"/>
    </source>
</evidence>
<dbReference type="AlphaFoldDB" id="A0AA37V669"/>
<evidence type="ECO:0000313" key="7">
    <source>
        <dbReference type="EMBL" id="GLG86892.1"/>
    </source>
</evidence>
<dbReference type="RefSeq" id="WP_055247307.1">
    <property type="nucleotide sequence ID" value="NZ_BSCI01000007.1"/>
</dbReference>
<dbReference type="Proteomes" id="UP001145109">
    <property type="component" value="Unassembled WGS sequence"/>
</dbReference>
<dbReference type="InterPro" id="IPR007422">
    <property type="entry name" value="Peptidase_Prp"/>
</dbReference>
<sequence length="95" mass="10574">MIEVTVRKDEIKISGHANYAVSGLDIVCAGVTALAQTLIKSIEDLTDDKIEYEISPGRVDIKYGNLSEKSRALVDSFFIGICMIADEFPEYVWIM</sequence>
<dbReference type="PANTHER" id="PTHR39178:SF1">
    <property type="entry name" value="RIBOSOMAL-PROCESSING CYSTEINE PROTEASE PRP"/>
    <property type="match status" value="1"/>
</dbReference>
<evidence type="ECO:0000256" key="1">
    <source>
        <dbReference type="ARBA" id="ARBA00022517"/>
    </source>
</evidence>
<dbReference type="GO" id="GO:0006508">
    <property type="term" value="P:proteolysis"/>
    <property type="evidence" value="ECO:0007669"/>
    <property type="project" value="UniProtKB-KW"/>
</dbReference>
<dbReference type="CDD" id="cd16332">
    <property type="entry name" value="Prp-like"/>
    <property type="match status" value="1"/>
</dbReference>
<dbReference type="InterPro" id="IPR036764">
    <property type="entry name" value="Peptidase_Prp_sf"/>
</dbReference>
<reference evidence="7" key="2">
    <citation type="submission" date="2022-11" db="EMBL/GenBank/DDBJ databases">
        <title>Draft genome sequence of Coprococcus comes strain 31264.</title>
        <authorList>
            <person name="Hisatomi A."/>
            <person name="Ohkuma M."/>
            <person name="Sakamoto M."/>
        </authorList>
    </citation>
    <scope>NUCLEOTIDE SEQUENCE</scope>
    <source>
        <strain evidence="7">JCM 31264</strain>
    </source>
</reference>
<keyword evidence="3" id="KW-0378">Hydrolase</keyword>
<gene>
    <name evidence="7" type="ORF">comes_14370</name>
</gene>
<evidence type="ECO:0000256" key="5">
    <source>
        <dbReference type="ARBA" id="ARBA00044503"/>
    </source>
</evidence>
<dbReference type="PANTHER" id="PTHR39178">
    <property type="entry name" value="HYPOTHETICAL RIBOSOME-ASSOCIATED PROTEIN"/>
    <property type="match status" value="1"/>
</dbReference>
<reference evidence="7" key="1">
    <citation type="submission" date="2022-09" db="EMBL/GenBank/DDBJ databases">
        <title>Draft genome sequence of Coprococcus comes strain 31264.</title>
        <authorList>
            <person name="Atsushi H."/>
            <person name="Moriya O."/>
            <person name="Mitsuo S."/>
        </authorList>
    </citation>
    <scope>NUCLEOTIDE SEQUENCE</scope>
    <source>
        <strain evidence="7">JCM 31264</strain>
    </source>
</reference>
<dbReference type="GO" id="GO:0008234">
    <property type="term" value="F:cysteine-type peptidase activity"/>
    <property type="evidence" value="ECO:0007669"/>
    <property type="project" value="UniProtKB-KW"/>
</dbReference>
<evidence type="ECO:0000313" key="8">
    <source>
        <dbReference type="Proteomes" id="UP001145109"/>
    </source>
</evidence>
<keyword evidence="4" id="KW-0788">Thiol protease</keyword>
<protein>
    <recommendedName>
        <fullName evidence="6">Ribosomal processing cysteine protease Prp</fullName>
    </recommendedName>
</protein>